<sequence>MKTIIKLFPLLAIFHLFFAGCGEVRNSNEVPVDIEIETAPALAEVTAVPNPDKDTSPNYTFSSTEVGTIEYGGSCSAGITSAAVGSNTITLNALSEATYSNCTIKVTDTFGNVSETLTISPFEVDTTAPTVREVTAVTDPTNDTTPEFVFSSTEAGTITFQGLCSSSTTSAVASSNTIALTNTSLGNLAEDNYTNCK</sequence>
<feature type="non-terminal residue" evidence="1">
    <location>
        <position position="197"/>
    </location>
</feature>
<evidence type="ECO:0000313" key="1">
    <source>
        <dbReference type="EMBL" id="SVE19474.1"/>
    </source>
</evidence>
<dbReference type="EMBL" id="UINC01200541">
    <property type="protein sequence ID" value="SVE19474.1"/>
    <property type="molecule type" value="Genomic_DNA"/>
</dbReference>
<evidence type="ECO:0008006" key="2">
    <source>
        <dbReference type="Google" id="ProtNLM"/>
    </source>
</evidence>
<dbReference type="AlphaFoldDB" id="A0A383BHV8"/>
<dbReference type="PROSITE" id="PS51257">
    <property type="entry name" value="PROKAR_LIPOPROTEIN"/>
    <property type="match status" value="1"/>
</dbReference>
<name>A0A383BHV8_9ZZZZ</name>
<accession>A0A383BHV8</accession>
<protein>
    <recommendedName>
        <fullName evidence="2">Bacterial Ig-like domain-containing protein</fullName>
    </recommendedName>
</protein>
<organism evidence="1">
    <name type="scientific">marine metagenome</name>
    <dbReference type="NCBI Taxonomy" id="408172"/>
    <lineage>
        <taxon>unclassified sequences</taxon>
        <taxon>metagenomes</taxon>
        <taxon>ecological metagenomes</taxon>
    </lineage>
</organism>
<gene>
    <name evidence="1" type="ORF">METZ01_LOCUS472328</name>
</gene>
<reference evidence="1" key="1">
    <citation type="submission" date="2018-05" db="EMBL/GenBank/DDBJ databases">
        <authorList>
            <person name="Lanie J.A."/>
            <person name="Ng W.-L."/>
            <person name="Kazmierczak K.M."/>
            <person name="Andrzejewski T.M."/>
            <person name="Davidsen T.M."/>
            <person name="Wayne K.J."/>
            <person name="Tettelin H."/>
            <person name="Glass J.I."/>
            <person name="Rusch D."/>
            <person name="Podicherti R."/>
            <person name="Tsui H.-C.T."/>
            <person name="Winkler M.E."/>
        </authorList>
    </citation>
    <scope>NUCLEOTIDE SEQUENCE</scope>
</reference>
<proteinExistence type="predicted"/>